<dbReference type="EMBL" id="GG672861">
    <property type="protein sequence ID" value="EER16644.1"/>
    <property type="molecule type" value="Genomic_DNA"/>
</dbReference>
<sequence length="94" mass="10602">MCLKEAQRTIVSMVAFEAMMSDNPLRASGWAWGSGQHQRRPHYSKPDINGIIKEQLHVVYLPKSIQVTMALEPLHKVMDNPMSPLEELGAAEMK</sequence>
<evidence type="ECO:0000313" key="2">
    <source>
        <dbReference type="EMBL" id="EER16644.1"/>
    </source>
</evidence>
<name>C5KFU2_PERM5</name>
<reference evidence="2 3" key="1">
    <citation type="submission" date="2008-07" db="EMBL/GenBank/DDBJ databases">
        <authorList>
            <person name="El-Sayed N."/>
            <person name="Caler E."/>
            <person name="Inman J."/>
            <person name="Amedeo P."/>
            <person name="Hass B."/>
            <person name="Wortman J."/>
        </authorList>
    </citation>
    <scope>NUCLEOTIDE SEQUENCE [LARGE SCALE GENOMIC DNA]</scope>
    <source>
        <strain evidence="2">ATCC 50983</strain>
        <strain evidence="3">ATCC 50983 / TXsc</strain>
    </source>
</reference>
<evidence type="ECO:0000313" key="1">
    <source>
        <dbReference type="EMBL" id="EER08519.1"/>
    </source>
</evidence>
<protein>
    <submittedName>
        <fullName evidence="2">Uncharacterized protein</fullName>
    </submittedName>
</protein>
<accession>C5KFU2</accession>
<dbReference type="RefSeq" id="XP_002776703.1">
    <property type="nucleotide sequence ID" value="XM_002776657.1"/>
</dbReference>
<dbReference type="InParanoid" id="C5KFU2"/>
<dbReference type="GeneID" id="9063743"/>
<gene>
    <name evidence="1" type="ORF">Pmar_PMAR015939</name>
    <name evidence="2" type="ORF">Pmar_PMAR019324</name>
</gene>
<keyword evidence="3" id="KW-1185">Reference proteome</keyword>
<dbReference type="GeneID" id="9041884"/>
<dbReference type="Proteomes" id="UP000007800">
    <property type="component" value="Unassembled WGS sequence"/>
</dbReference>
<evidence type="ECO:0000313" key="3">
    <source>
        <dbReference type="Proteomes" id="UP000007800"/>
    </source>
</evidence>
<dbReference type="EMBL" id="GG678949">
    <property type="protein sequence ID" value="EER08519.1"/>
    <property type="molecule type" value="Genomic_DNA"/>
</dbReference>
<dbReference type="OrthoDB" id="413157at2759"/>
<dbReference type="AlphaFoldDB" id="C5KFU2"/>
<proteinExistence type="predicted"/>
<dbReference type="RefSeq" id="XP_002784848.1">
    <property type="nucleotide sequence ID" value="XM_002784802.1"/>
</dbReference>
<organism evidence="3">
    <name type="scientific">Perkinsus marinus (strain ATCC 50983 / TXsc)</name>
    <dbReference type="NCBI Taxonomy" id="423536"/>
    <lineage>
        <taxon>Eukaryota</taxon>
        <taxon>Sar</taxon>
        <taxon>Alveolata</taxon>
        <taxon>Perkinsozoa</taxon>
        <taxon>Perkinsea</taxon>
        <taxon>Perkinsida</taxon>
        <taxon>Perkinsidae</taxon>
        <taxon>Perkinsus</taxon>
    </lineage>
</organism>